<gene>
    <name evidence="1" type="ORF">METZ01_LOCUS461994</name>
</gene>
<reference evidence="1" key="1">
    <citation type="submission" date="2018-05" db="EMBL/GenBank/DDBJ databases">
        <authorList>
            <person name="Lanie J.A."/>
            <person name="Ng W.-L."/>
            <person name="Kazmierczak K.M."/>
            <person name="Andrzejewski T.M."/>
            <person name="Davidsen T.M."/>
            <person name="Wayne K.J."/>
            <person name="Tettelin H."/>
            <person name="Glass J.I."/>
            <person name="Rusch D."/>
            <person name="Podicherti R."/>
            <person name="Tsui H.-C.T."/>
            <person name="Winkler M.E."/>
        </authorList>
    </citation>
    <scope>NUCLEOTIDE SEQUENCE</scope>
</reference>
<protein>
    <recommendedName>
        <fullName evidence="2">NodB homology domain-containing protein</fullName>
    </recommendedName>
</protein>
<accession>A0A383ANL2</accession>
<sequence length="248" mass="28153">CLVDDPDLTEVFRMLHAAEFELWFHGHTHDWTLPEAEFSGVSVERQRQSMARGIVDAREVWGIEFHTFGAPGNAIDANTTEALKAFPQIVVWFYGREDTNLMLLPRILEAESVSGTMATPGAFATALDSLIEARSELPVTTLQVHPNQWIEEEFQFFGQILEGIQSRGRFRYTSPYGWWRWQRDLGKIEVTKLSRVDYVVDLRKASFAHTVEIAPSLTQGAFQFTQIDEGGEVPGPSWPHDTVPINLF</sequence>
<dbReference type="InterPro" id="IPR011330">
    <property type="entry name" value="Glyco_hydro/deAcase_b/a-brl"/>
</dbReference>
<organism evidence="1">
    <name type="scientific">marine metagenome</name>
    <dbReference type="NCBI Taxonomy" id="408172"/>
    <lineage>
        <taxon>unclassified sequences</taxon>
        <taxon>metagenomes</taxon>
        <taxon>ecological metagenomes</taxon>
    </lineage>
</organism>
<feature type="non-terminal residue" evidence="1">
    <location>
        <position position="1"/>
    </location>
</feature>
<dbReference type="EMBL" id="UINC01193496">
    <property type="protein sequence ID" value="SVE09140.1"/>
    <property type="molecule type" value="Genomic_DNA"/>
</dbReference>
<dbReference type="Gene3D" id="3.20.20.370">
    <property type="entry name" value="Glycoside hydrolase/deacetylase"/>
    <property type="match status" value="1"/>
</dbReference>
<dbReference type="InterPro" id="IPR018763">
    <property type="entry name" value="DUF2334"/>
</dbReference>
<dbReference type="GO" id="GO:0005975">
    <property type="term" value="P:carbohydrate metabolic process"/>
    <property type="evidence" value="ECO:0007669"/>
    <property type="project" value="InterPro"/>
</dbReference>
<dbReference type="AlphaFoldDB" id="A0A383ANL2"/>
<dbReference type="Pfam" id="PF10096">
    <property type="entry name" value="DUF2334"/>
    <property type="match status" value="1"/>
</dbReference>
<name>A0A383ANL2_9ZZZZ</name>
<dbReference type="SUPFAM" id="SSF88713">
    <property type="entry name" value="Glycoside hydrolase/deacetylase"/>
    <property type="match status" value="1"/>
</dbReference>
<evidence type="ECO:0008006" key="2">
    <source>
        <dbReference type="Google" id="ProtNLM"/>
    </source>
</evidence>
<evidence type="ECO:0000313" key="1">
    <source>
        <dbReference type="EMBL" id="SVE09140.1"/>
    </source>
</evidence>
<proteinExistence type="predicted"/>